<feature type="non-terminal residue" evidence="2">
    <location>
        <position position="113"/>
    </location>
</feature>
<sequence>MAAATQTPKTTALLETDHAASEALWPWSGQCKAGWDSDVFTVKLFIPNAHVHPALPPVVSLWVKPTYSYLCPETSKPGQARSNHGGRKHQHAATSCFQPPPNFFTHQEHHIKR</sequence>
<reference evidence="2 3" key="1">
    <citation type="submission" date="2019-03" db="EMBL/GenBank/DDBJ databases">
        <title>An improved genome assembly of the fluke Schistosoma japonicum.</title>
        <authorList>
            <person name="Hu W."/>
            <person name="Luo F."/>
            <person name="Yin M."/>
            <person name="Mo X."/>
            <person name="Sun C."/>
            <person name="Wu Q."/>
            <person name="Zhu B."/>
            <person name="Xiang M."/>
            <person name="Wang J."/>
            <person name="Wang Y."/>
            <person name="Zhang T."/>
            <person name="Xu B."/>
            <person name="Zheng H."/>
            <person name="Feng Z."/>
        </authorList>
    </citation>
    <scope>NUCLEOTIDE SEQUENCE [LARGE SCALE GENOMIC DNA]</scope>
    <source>
        <strain evidence="2">HuSjv2</strain>
        <tissue evidence="2">Worms</tissue>
    </source>
</reference>
<organism evidence="2 3">
    <name type="scientific">Schistosoma japonicum</name>
    <name type="common">Blood fluke</name>
    <dbReference type="NCBI Taxonomy" id="6182"/>
    <lineage>
        <taxon>Eukaryota</taxon>
        <taxon>Metazoa</taxon>
        <taxon>Spiralia</taxon>
        <taxon>Lophotrochozoa</taxon>
        <taxon>Platyhelminthes</taxon>
        <taxon>Trematoda</taxon>
        <taxon>Digenea</taxon>
        <taxon>Strigeidida</taxon>
        <taxon>Schistosomatoidea</taxon>
        <taxon>Schistosomatidae</taxon>
        <taxon>Schistosoma</taxon>
    </lineage>
</organism>
<proteinExistence type="predicted"/>
<name>A0A4Z2CK16_SCHJA</name>
<dbReference type="EMBL" id="SKCS01001404">
    <property type="protein sequence ID" value="TNN04579.1"/>
    <property type="molecule type" value="Genomic_DNA"/>
</dbReference>
<dbReference type="AlphaFoldDB" id="A0A4Z2CK16"/>
<evidence type="ECO:0000313" key="2">
    <source>
        <dbReference type="EMBL" id="TNN04579.1"/>
    </source>
</evidence>
<feature type="region of interest" description="Disordered" evidence="1">
    <location>
        <begin position="76"/>
        <end position="102"/>
    </location>
</feature>
<evidence type="ECO:0000313" key="3">
    <source>
        <dbReference type="Proteomes" id="UP000311919"/>
    </source>
</evidence>
<comment type="caution">
    <text evidence="2">The sequence shown here is derived from an EMBL/GenBank/DDBJ whole genome shotgun (WGS) entry which is preliminary data.</text>
</comment>
<keyword evidence="3" id="KW-1185">Reference proteome</keyword>
<gene>
    <name evidence="2" type="ORF">EWB00_001462</name>
</gene>
<accession>A0A4Z2CK16</accession>
<dbReference type="Proteomes" id="UP000311919">
    <property type="component" value="Unassembled WGS sequence"/>
</dbReference>
<protein>
    <submittedName>
        <fullName evidence="2">Uncharacterized protein</fullName>
    </submittedName>
</protein>
<evidence type="ECO:0000256" key="1">
    <source>
        <dbReference type="SAM" id="MobiDB-lite"/>
    </source>
</evidence>